<dbReference type="EMBL" id="KV440996">
    <property type="protein sequence ID" value="OAD68121.1"/>
    <property type="molecule type" value="Genomic_DNA"/>
</dbReference>
<dbReference type="GeneID" id="28997973"/>
<dbReference type="Proteomes" id="UP000077315">
    <property type="component" value="Unassembled WGS sequence"/>
</dbReference>
<proteinExistence type="predicted"/>
<reference evidence="3" key="2">
    <citation type="submission" date="2015-06" db="EMBL/GenBank/DDBJ databases">
        <title>Expansion of signal transduction pathways in fungi by whole-genome duplication.</title>
        <authorList>
            <consortium name="DOE Joint Genome Institute"/>
            <person name="Corrochano L.M."/>
            <person name="Kuo A."/>
            <person name="Marcet-Houben M."/>
            <person name="Polaino S."/>
            <person name="Salamov A."/>
            <person name="Villalobos J.M."/>
            <person name="Alvarez M.I."/>
            <person name="Avalos J."/>
            <person name="Benito E.P."/>
            <person name="Benoit I."/>
            <person name="Burger G."/>
            <person name="Camino L.P."/>
            <person name="Canovas D."/>
            <person name="Cerda-Olmedo E."/>
            <person name="Cheng J.-F."/>
            <person name="Dominguez A."/>
            <person name="Elias M."/>
            <person name="Eslava A.P."/>
            <person name="Glaser F."/>
            <person name="Grimwood J."/>
            <person name="Gutierrez G."/>
            <person name="Heitman J."/>
            <person name="Henrissat B."/>
            <person name="Iturriaga E.A."/>
            <person name="Lang B.F."/>
            <person name="Lavin J.L."/>
            <person name="Lee S."/>
            <person name="Li W."/>
            <person name="Lindquist E."/>
            <person name="Lopez-Garcia S."/>
            <person name="Luque E.M."/>
            <person name="Marcos A.T."/>
            <person name="Martin J."/>
            <person name="Mccluskey K."/>
            <person name="Medina H.R."/>
            <person name="Miralles-Duran A."/>
            <person name="Miyazaki A."/>
            <person name="Munoz-Torres E."/>
            <person name="Oguiza J.A."/>
            <person name="Ohm R."/>
            <person name="Olmedo M."/>
            <person name="Orejas M."/>
            <person name="Ortiz-Castellanos L."/>
            <person name="Pisabarro A.G."/>
            <person name="Rodriguez-Romero J."/>
            <person name="Ruiz-Herrera J."/>
            <person name="Ruiz-Vazquez R."/>
            <person name="Sanz C."/>
            <person name="Schackwitz W."/>
            <person name="Schmutz J."/>
            <person name="Shahriari M."/>
            <person name="Shelest E."/>
            <person name="Silva-Franco F."/>
            <person name="Soanes D."/>
            <person name="Syed K."/>
            <person name="Tagua V.G."/>
            <person name="Talbot N.J."/>
            <person name="Thon M."/>
            <person name="De Vries R.P."/>
            <person name="Wiebenga A."/>
            <person name="Yadav J.S."/>
            <person name="Braun E.L."/>
            <person name="Baker S."/>
            <person name="Garre V."/>
            <person name="Horwitz B."/>
            <person name="Torres-Martinez S."/>
            <person name="Idnurm A."/>
            <person name="Herrera-Estrella A."/>
            <person name="Gabaldon T."/>
            <person name="Grigoriev I.V."/>
        </authorList>
    </citation>
    <scope>NUCLEOTIDE SEQUENCE [LARGE SCALE GENOMIC DNA]</scope>
    <source>
        <strain evidence="3">NRRL 1555</strain>
    </source>
</reference>
<gene>
    <name evidence="2" type="ORF">PHYBLDRAFT_173610</name>
    <name evidence="3" type="ORF">PHYBLDRAFT_173611</name>
</gene>
<name>A0A162ZNZ3_PHYB8</name>
<feature type="region of interest" description="Disordered" evidence="1">
    <location>
        <begin position="130"/>
        <end position="149"/>
    </location>
</feature>
<dbReference type="RefSeq" id="XP_018286161.1">
    <property type="nucleotide sequence ID" value="XM_018437068.1"/>
</dbReference>
<dbReference type="RefSeq" id="XP_018286157.1">
    <property type="nucleotide sequence ID" value="XM_018437067.1"/>
</dbReference>
<dbReference type="VEuPathDB" id="FungiDB:PHYBLDRAFT_173611"/>
<accession>A0A162ZNZ3</accession>
<evidence type="ECO:0000313" key="4">
    <source>
        <dbReference type="Proteomes" id="UP000077315"/>
    </source>
</evidence>
<dbReference type="VEuPathDB" id="FungiDB:PHYBLDRAFT_173610"/>
<dbReference type="GeneID" id="28997974"/>
<sequence>MYCVIYYRKASMLVAVVYTPQIVCTEVKMVSRQKFELVYVKHAFHEDTDMLWSFVAFLVKGKHLLLVIRLCEIRTHALPTKVGKTPVKPTKKSTIDRDGGKKSKDKGELHFFRQRRPRSVKNSLNKHIFAKTGSEHRSRESGGLNKANSQQEVDQYIMTVRPNSILTLLLGLNKRPNLLNQSYPRHMDAYRTG</sequence>
<feature type="region of interest" description="Disordered" evidence="1">
    <location>
        <begin position="83"/>
        <end position="110"/>
    </location>
</feature>
<evidence type="ECO:0000313" key="2">
    <source>
        <dbReference type="EMBL" id="OAD68117.1"/>
    </source>
</evidence>
<evidence type="ECO:0000313" key="3">
    <source>
        <dbReference type="EMBL" id="OAD68121.1"/>
    </source>
</evidence>
<protein>
    <submittedName>
        <fullName evidence="3">Uncharacterized protein</fullName>
    </submittedName>
</protein>
<dbReference type="AlphaFoldDB" id="A0A162ZNZ3"/>
<reference evidence="4" key="1">
    <citation type="submission" date="2015-06" db="EMBL/GenBank/DDBJ databases">
        <title>Expansion of signal transduction pathways in fungi by whole-genome duplication.</title>
        <authorList>
            <consortium name="DOE Joint Genome Institute"/>
            <person name="Corrochano L.M."/>
            <person name="Kuo A."/>
            <person name="Marcet-Houben M."/>
            <person name="Polaino S."/>
            <person name="Salamov A."/>
            <person name="Villalobos J.M."/>
            <person name="Alvarez M.I."/>
            <person name="Avalos J."/>
            <person name="Benito E.P."/>
            <person name="Benoit I."/>
            <person name="Burger G."/>
            <person name="Camino L.P."/>
            <person name="Canovas D."/>
            <person name="Cerda-Olmedo E."/>
            <person name="Cheng J.-F."/>
            <person name="Dominguez A."/>
            <person name="Elias M."/>
            <person name="Eslava A.P."/>
            <person name="Glaser F."/>
            <person name="Grimwood J."/>
            <person name="Gutierrez G."/>
            <person name="Heitman J."/>
            <person name="Henrissat B."/>
            <person name="Iturriaga E.A."/>
            <person name="Lang B.F."/>
            <person name="Lavin J.L."/>
            <person name="Lee S."/>
            <person name="Li W."/>
            <person name="Lindquist E."/>
            <person name="Lopez-Garcia S."/>
            <person name="Luque E.M."/>
            <person name="Marcos A.T."/>
            <person name="Martin J."/>
            <person name="McCluskey K."/>
            <person name="Medina H.R."/>
            <person name="Miralles-Duran A."/>
            <person name="Miyazaki A."/>
            <person name="Munoz-Torres E."/>
            <person name="Oguiza J.A."/>
            <person name="Ohm R."/>
            <person name="Olmedo M."/>
            <person name="Orejas M."/>
            <person name="Ortiz-Castellanos L."/>
            <person name="Pisabarro A.G."/>
            <person name="Rodriguez-Romero J."/>
            <person name="Ruiz-Herrera J."/>
            <person name="Ruiz-Vazquez R."/>
            <person name="Sanz C."/>
            <person name="Schackwitz W."/>
            <person name="Schmutz J."/>
            <person name="Shahriari M."/>
            <person name="Shelest E."/>
            <person name="Silva-Franco F."/>
            <person name="Soanes D."/>
            <person name="Syed K."/>
            <person name="Tagua V.G."/>
            <person name="Talbot N.J."/>
            <person name="Thon M."/>
            <person name="De vries R.P."/>
            <person name="Wiebenga A."/>
            <person name="Yadav J.S."/>
            <person name="Braun E.L."/>
            <person name="Baker S."/>
            <person name="Garre V."/>
            <person name="Horwitz B."/>
            <person name="Torres-Martinez S."/>
            <person name="Idnurm A."/>
            <person name="Herrera-Estrella A."/>
            <person name="Gabaldon T."/>
            <person name="Grigoriev I.V."/>
        </authorList>
    </citation>
    <scope>NUCLEOTIDE SEQUENCE [LARGE SCALE GENOMIC DNA]</scope>
    <source>
        <strain evidence="4">NRRL 1555(-)</strain>
    </source>
</reference>
<organism evidence="3 4">
    <name type="scientific">Phycomyces blakesleeanus (strain ATCC 8743b / DSM 1359 / FGSC 10004 / NBRC 33097 / NRRL 1555)</name>
    <dbReference type="NCBI Taxonomy" id="763407"/>
    <lineage>
        <taxon>Eukaryota</taxon>
        <taxon>Fungi</taxon>
        <taxon>Fungi incertae sedis</taxon>
        <taxon>Mucoromycota</taxon>
        <taxon>Mucoromycotina</taxon>
        <taxon>Mucoromycetes</taxon>
        <taxon>Mucorales</taxon>
        <taxon>Phycomycetaceae</taxon>
        <taxon>Phycomyces</taxon>
    </lineage>
</organism>
<keyword evidence="4" id="KW-1185">Reference proteome</keyword>
<dbReference type="EMBL" id="KV440996">
    <property type="protein sequence ID" value="OAD68117.1"/>
    <property type="molecule type" value="Genomic_DNA"/>
</dbReference>
<evidence type="ECO:0000256" key="1">
    <source>
        <dbReference type="SAM" id="MobiDB-lite"/>
    </source>
</evidence>
<feature type="compositionally biased region" description="Basic and acidic residues" evidence="1">
    <location>
        <begin position="93"/>
        <end position="110"/>
    </location>
</feature>